<dbReference type="EMBL" id="SMLH01000002">
    <property type="protein sequence ID" value="TDE30443.1"/>
    <property type="molecule type" value="Genomic_DNA"/>
</dbReference>
<evidence type="ECO:0000313" key="4">
    <source>
        <dbReference type="Proteomes" id="UP000294685"/>
    </source>
</evidence>
<feature type="transmembrane region" description="Helical" evidence="2">
    <location>
        <begin position="129"/>
        <end position="149"/>
    </location>
</feature>
<reference evidence="3 4" key="1">
    <citation type="submission" date="2019-03" db="EMBL/GenBank/DDBJ databases">
        <title>Novel species of Flavobacterium.</title>
        <authorList>
            <person name="Liu Q."/>
            <person name="Xin Y.-H."/>
        </authorList>
    </citation>
    <scope>NUCLEOTIDE SEQUENCE [LARGE SCALE GENOMIC DNA]</scope>
    <source>
        <strain evidence="3 4">LB2P22</strain>
    </source>
</reference>
<dbReference type="RefSeq" id="WP_132069952.1">
    <property type="nucleotide sequence ID" value="NZ_SMLH01000002.1"/>
</dbReference>
<protein>
    <submittedName>
        <fullName evidence="3">Uncharacterized protein</fullName>
    </submittedName>
</protein>
<evidence type="ECO:0000256" key="1">
    <source>
        <dbReference type="SAM" id="MobiDB-lite"/>
    </source>
</evidence>
<dbReference type="Proteomes" id="UP000294685">
    <property type="component" value="Unassembled WGS sequence"/>
</dbReference>
<comment type="caution">
    <text evidence="3">The sequence shown here is derived from an EMBL/GenBank/DDBJ whole genome shotgun (WGS) entry which is preliminary data.</text>
</comment>
<keyword evidence="2" id="KW-0472">Membrane</keyword>
<gene>
    <name evidence="3" type="ORF">E0I61_05455</name>
</gene>
<feature type="transmembrane region" description="Helical" evidence="2">
    <location>
        <begin position="39"/>
        <end position="55"/>
    </location>
</feature>
<keyword evidence="2" id="KW-1133">Transmembrane helix</keyword>
<evidence type="ECO:0000256" key="2">
    <source>
        <dbReference type="SAM" id="Phobius"/>
    </source>
</evidence>
<feature type="compositionally biased region" description="Polar residues" evidence="1">
    <location>
        <begin position="153"/>
        <end position="164"/>
    </location>
</feature>
<proteinExistence type="predicted"/>
<keyword evidence="4" id="KW-1185">Reference proteome</keyword>
<keyword evidence="2" id="KW-0812">Transmembrane</keyword>
<name>A0ABY2DT50_9FLAO</name>
<feature type="region of interest" description="Disordered" evidence="1">
    <location>
        <begin position="153"/>
        <end position="192"/>
    </location>
</feature>
<organism evidence="3 4">
    <name type="scientific">Flavobacterium ranwuense</name>
    <dbReference type="NCBI Taxonomy" id="2541725"/>
    <lineage>
        <taxon>Bacteria</taxon>
        <taxon>Pseudomonadati</taxon>
        <taxon>Bacteroidota</taxon>
        <taxon>Flavobacteriia</taxon>
        <taxon>Flavobacteriales</taxon>
        <taxon>Flavobacteriaceae</taxon>
        <taxon>Flavobacterium</taxon>
    </lineage>
</organism>
<feature type="transmembrane region" description="Helical" evidence="2">
    <location>
        <begin position="67"/>
        <end position="87"/>
    </location>
</feature>
<sequence>MSKKDKEQTNENSTQNGWEEYRNAVIENKNKSQDDFEKYINLLASGGIIVSLTFLEKITAVVKIEYVIFYLVGLVLLVFTLITNLYSHHKSIEDSDLIIKEIDEEKYEDIFKNIERRNKPINLLNKTSIWSLIAGTILILTFVSINLFAMNENQKPSPSDNPRQNPKPLTEEKRGRANPTPPRTNPSSTPKK</sequence>
<accession>A0ABY2DT50</accession>
<evidence type="ECO:0000313" key="3">
    <source>
        <dbReference type="EMBL" id="TDE30443.1"/>
    </source>
</evidence>